<protein>
    <submittedName>
        <fullName evidence="1">Uncharacterized protein</fullName>
    </submittedName>
</protein>
<dbReference type="AlphaFoldDB" id="A0A368FRV6"/>
<sequence length="70" mass="8027">MKDDVYKSATILTCNHRFVALQTTQAMLAGFDQNTLMQLHQLFAGADESRARAILEQYQQQQRSLQQVII</sequence>
<name>A0A368FRV6_ANCCA</name>
<gene>
    <name evidence="1" type="ORF">ANCCAN_21247</name>
</gene>
<dbReference type="EMBL" id="JOJR01001002">
    <property type="protein sequence ID" value="RCN32937.1"/>
    <property type="molecule type" value="Genomic_DNA"/>
</dbReference>
<dbReference type="Proteomes" id="UP000252519">
    <property type="component" value="Unassembled WGS sequence"/>
</dbReference>
<proteinExistence type="predicted"/>
<keyword evidence="2" id="KW-1185">Reference proteome</keyword>
<accession>A0A368FRV6</accession>
<reference evidence="1 2" key="1">
    <citation type="submission" date="2014-10" db="EMBL/GenBank/DDBJ databases">
        <title>Draft genome of the hookworm Ancylostoma caninum.</title>
        <authorList>
            <person name="Mitreva M."/>
        </authorList>
    </citation>
    <scope>NUCLEOTIDE SEQUENCE [LARGE SCALE GENOMIC DNA]</scope>
    <source>
        <strain evidence="1 2">Baltimore</strain>
    </source>
</reference>
<evidence type="ECO:0000313" key="1">
    <source>
        <dbReference type="EMBL" id="RCN32937.1"/>
    </source>
</evidence>
<comment type="caution">
    <text evidence="1">The sequence shown here is derived from an EMBL/GenBank/DDBJ whole genome shotgun (WGS) entry which is preliminary data.</text>
</comment>
<evidence type="ECO:0000313" key="2">
    <source>
        <dbReference type="Proteomes" id="UP000252519"/>
    </source>
</evidence>
<organism evidence="1 2">
    <name type="scientific">Ancylostoma caninum</name>
    <name type="common">Dog hookworm</name>
    <dbReference type="NCBI Taxonomy" id="29170"/>
    <lineage>
        <taxon>Eukaryota</taxon>
        <taxon>Metazoa</taxon>
        <taxon>Ecdysozoa</taxon>
        <taxon>Nematoda</taxon>
        <taxon>Chromadorea</taxon>
        <taxon>Rhabditida</taxon>
        <taxon>Rhabditina</taxon>
        <taxon>Rhabditomorpha</taxon>
        <taxon>Strongyloidea</taxon>
        <taxon>Ancylostomatidae</taxon>
        <taxon>Ancylostomatinae</taxon>
        <taxon>Ancylostoma</taxon>
    </lineage>
</organism>
<dbReference type="STRING" id="29170.A0A368FRV6"/>